<evidence type="ECO:0000256" key="1">
    <source>
        <dbReference type="SAM" id="Coils"/>
    </source>
</evidence>
<feature type="coiled-coil region" evidence="1">
    <location>
        <begin position="38"/>
        <end position="72"/>
    </location>
</feature>
<gene>
    <name evidence="2" type="ORF">LCGC14_2746150</name>
</gene>
<sequence>RNEKGREMNGVAATRAVYAEQWLHEHRDELPDEIVEYIEGLRSDLAAQTDEIEELCCQFQRETHRNAELRKQVAAQSGTVKMKG</sequence>
<dbReference type="EMBL" id="LAZR01050089">
    <property type="protein sequence ID" value="KKK88144.1"/>
    <property type="molecule type" value="Genomic_DNA"/>
</dbReference>
<evidence type="ECO:0000313" key="2">
    <source>
        <dbReference type="EMBL" id="KKK88144.1"/>
    </source>
</evidence>
<feature type="non-terminal residue" evidence="2">
    <location>
        <position position="1"/>
    </location>
</feature>
<comment type="caution">
    <text evidence="2">The sequence shown here is derived from an EMBL/GenBank/DDBJ whole genome shotgun (WGS) entry which is preliminary data.</text>
</comment>
<reference evidence="2" key="1">
    <citation type="journal article" date="2015" name="Nature">
        <title>Complex archaea that bridge the gap between prokaryotes and eukaryotes.</title>
        <authorList>
            <person name="Spang A."/>
            <person name="Saw J.H."/>
            <person name="Jorgensen S.L."/>
            <person name="Zaremba-Niedzwiedzka K."/>
            <person name="Martijn J."/>
            <person name="Lind A.E."/>
            <person name="van Eijk R."/>
            <person name="Schleper C."/>
            <person name="Guy L."/>
            <person name="Ettema T.J."/>
        </authorList>
    </citation>
    <scope>NUCLEOTIDE SEQUENCE</scope>
</reference>
<accession>A0A0F9BBW7</accession>
<organism evidence="2">
    <name type="scientific">marine sediment metagenome</name>
    <dbReference type="NCBI Taxonomy" id="412755"/>
    <lineage>
        <taxon>unclassified sequences</taxon>
        <taxon>metagenomes</taxon>
        <taxon>ecological metagenomes</taxon>
    </lineage>
</organism>
<name>A0A0F9BBW7_9ZZZZ</name>
<dbReference type="AlphaFoldDB" id="A0A0F9BBW7"/>
<keyword evidence="1" id="KW-0175">Coiled coil</keyword>
<protein>
    <submittedName>
        <fullName evidence="2">Uncharacterized protein</fullName>
    </submittedName>
</protein>
<proteinExistence type="predicted"/>